<feature type="domain" description="F-box" evidence="1">
    <location>
        <begin position="6"/>
        <end position="37"/>
    </location>
</feature>
<dbReference type="InterPro" id="IPR036047">
    <property type="entry name" value="F-box-like_dom_sf"/>
</dbReference>
<organism evidence="2 3">
    <name type="scientific">Psilocybe cyanescens</name>
    <dbReference type="NCBI Taxonomy" id="93625"/>
    <lineage>
        <taxon>Eukaryota</taxon>
        <taxon>Fungi</taxon>
        <taxon>Dikarya</taxon>
        <taxon>Basidiomycota</taxon>
        <taxon>Agaricomycotina</taxon>
        <taxon>Agaricomycetes</taxon>
        <taxon>Agaricomycetidae</taxon>
        <taxon>Agaricales</taxon>
        <taxon>Agaricineae</taxon>
        <taxon>Strophariaceae</taxon>
        <taxon>Psilocybe</taxon>
    </lineage>
</organism>
<dbReference type="Gene3D" id="3.80.10.10">
    <property type="entry name" value="Ribonuclease Inhibitor"/>
    <property type="match status" value="1"/>
</dbReference>
<gene>
    <name evidence="2" type="ORF">CVT25_007383</name>
</gene>
<dbReference type="STRING" id="93625.A0A409XJD1"/>
<dbReference type="SUPFAM" id="SSF52047">
    <property type="entry name" value="RNI-like"/>
    <property type="match status" value="1"/>
</dbReference>
<dbReference type="OrthoDB" id="3005567at2759"/>
<dbReference type="InterPro" id="IPR032675">
    <property type="entry name" value="LRR_dom_sf"/>
</dbReference>
<evidence type="ECO:0000259" key="1">
    <source>
        <dbReference type="Pfam" id="PF00646"/>
    </source>
</evidence>
<evidence type="ECO:0000313" key="2">
    <source>
        <dbReference type="EMBL" id="PPQ90848.1"/>
    </source>
</evidence>
<reference evidence="2 3" key="1">
    <citation type="journal article" date="2018" name="Evol. Lett.">
        <title>Horizontal gene cluster transfer increased hallucinogenic mushroom diversity.</title>
        <authorList>
            <person name="Reynolds H.T."/>
            <person name="Vijayakumar V."/>
            <person name="Gluck-Thaler E."/>
            <person name="Korotkin H.B."/>
            <person name="Matheny P.B."/>
            <person name="Slot J.C."/>
        </authorList>
    </citation>
    <scope>NUCLEOTIDE SEQUENCE [LARGE SCALE GENOMIC DNA]</scope>
    <source>
        <strain evidence="2 3">2631</strain>
    </source>
</reference>
<dbReference type="SUPFAM" id="SSF81383">
    <property type="entry name" value="F-box domain"/>
    <property type="match status" value="1"/>
</dbReference>
<sequence>MVSADNLNLDVLEVIFSFLSGSDLPAVALVSRSFLAAVIPRLYNTISYRIRQGKGYASGETMSPFAAVIAHPHLAIHVQNIEISTVPTLKSVMHPVFVRECREALQICKNLKSFKCTVQNVLPMLLPALQEKERLESLRVYANLTTVQAKMLVNIKRLHSLSLEFASWNTVDLLPSWSLSLSRTLTTLSFYMINELNEGIFESVLRNLPNLLGLHVIGCPKLDHVAVLKHLTKTPLLESLSMTTTETPRPLPLMPLSLHHLKNLAFDAKYSMQPSPSPMVLSSILTYLKSASPSLTSFAIKMPERKVVVGDSFIDLLIDNHKRTLRRLAFLDCGVSRESIIKIYVSSSRKT</sequence>
<keyword evidence="3" id="KW-1185">Reference proteome</keyword>
<dbReference type="Proteomes" id="UP000283269">
    <property type="component" value="Unassembled WGS sequence"/>
</dbReference>
<name>A0A409XJD1_PSICY</name>
<dbReference type="CDD" id="cd09917">
    <property type="entry name" value="F-box_SF"/>
    <property type="match status" value="1"/>
</dbReference>
<proteinExistence type="predicted"/>
<dbReference type="InParanoid" id="A0A409XJD1"/>
<protein>
    <recommendedName>
        <fullName evidence="1">F-box domain-containing protein</fullName>
    </recommendedName>
</protein>
<accession>A0A409XJD1</accession>
<dbReference type="EMBL" id="NHYD01001526">
    <property type="protein sequence ID" value="PPQ90848.1"/>
    <property type="molecule type" value="Genomic_DNA"/>
</dbReference>
<evidence type="ECO:0000313" key="3">
    <source>
        <dbReference type="Proteomes" id="UP000283269"/>
    </source>
</evidence>
<comment type="caution">
    <text evidence="2">The sequence shown here is derived from an EMBL/GenBank/DDBJ whole genome shotgun (WGS) entry which is preliminary data.</text>
</comment>
<dbReference type="Pfam" id="PF00646">
    <property type="entry name" value="F-box"/>
    <property type="match status" value="1"/>
</dbReference>
<dbReference type="InterPro" id="IPR001810">
    <property type="entry name" value="F-box_dom"/>
</dbReference>
<dbReference type="AlphaFoldDB" id="A0A409XJD1"/>